<name>A0AAD4DUT2_9AGAM</name>
<dbReference type="GeneID" id="64670150"/>
<reference evidence="1" key="1">
    <citation type="journal article" date="2020" name="New Phytol.">
        <title>Comparative genomics reveals dynamic genome evolution in host specialist ectomycorrhizal fungi.</title>
        <authorList>
            <person name="Lofgren L.A."/>
            <person name="Nguyen N.H."/>
            <person name="Vilgalys R."/>
            <person name="Ruytinx J."/>
            <person name="Liao H.L."/>
            <person name="Branco S."/>
            <person name="Kuo A."/>
            <person name="LaButti K."/>
            <person name="Lipzen A."/>
            <person name="Andreopoulos W."/>
            <person name="Pangilinan J."/>
            <person name="Riley R."/>
            <person name="Hundley H."/>
            <person name="Na H."/>
            <person name="Barry K."/>
            <person name="Grigoriev I.V."/>
            <person name="Stajich J.E."/>
            <person name="Kennedy P.G."/>
        </authorList>
    </citation>
    <scope>NUCLEOTIDE SEQUENCE</scope>
    <source>
        <strain evidence="1">FC203</strain>
    </source>
</reference>
<keyword evidence="2" id="KW-1185">Reference proteome</keyword>
<dbReference type="Proteomes" id="UP001195769">
    <property type="component" value="Unassembled WGS sequence"/>
</dbReference>
<evidence type="ECO:0000313" key="1">
    <source>
        <dbReference type="EMBL" id="KAG1894219.1"/>
    </source>
</evidence>
<comment type="caution">
    <text evidence="1">The sequence shown here is derived from an EMBL/GenBank/DDBJ whole genome shotgun (WGS) entry which is preliminary data.</text>
</comment>
<accession>A0AAD4DUT2</accession>
<evidence type="ECO:0000313" key="2">
    <source>
        <dbReference type="Proteomes" id="UP001195769"/>
    </source>
</evidence>
<dbReference type="AlphaFoldDB" id="A0AAD4DUT2"/>
<proteinExistence type="predicted"/>
<sequence>MGRKKKDSGIAIPEITWTNDLIWKLLAKIELPENRVVLLGKRKKRENTSGDSKATVYQCMAAVIFPQFHGLNPTVTGDHVKRKYEHLTKKYKELATRLHTTGEGVNDDTDGN</sequence>
<protein>
    <recommendedName>
        <fullName evidence="3">Myb/SANT-like domain-containing protein</fullName>
    </recommendedName>
</protein>
<gene>
    <name evidence="1" type="ORF">F5891DRAFT_961870</name>
</gene>
<dbReference type="EMBL" id="JABBWK010000083">
    <property type="protein sequence ID" value="KAG1894219.1"/>
    <property type="molecule type" value="Genomic_DNA"/>
</dbReference>
<evidence type="ECO:0008006" key="3">
    <source>
        <dbReference type="Google" id="ProtNLM"/>
    </source>
</evidence>
<dbReference type="RefSeq" id="XP_041219795.1">
    <property type="nucleotide sequence ID" value="XM_041375852.1"/>
</dbReference>
<organism evidence="1 2">
    <name type="scientific">Suillus fuscotomentosus</name>
    <dbReference type="NCBI Taxonomy" id="1912939"/>
    <lineage>
        <taxon>Eukaryota</taxon>
        <taxon>Fungi</taxon>
        <taxon>Dikarya</taxon>
        <taxon>Basidiomycota</taxon>
        <taxon>Agaricomycotina</taxon>
        <taxon>Agaricomycetes</taxon>
        <taxon>Agaricomycetidae</taxon>
        <taxon>Boletales</taxon>
        <taxon>Suillineae</taxon>
        <taxon>Suillaceae</taxon>
        <taxon>Suillus</taxon>
    </lineage>
</organism>